<feature type="region of interest" description="Disordered" evidence="1">
    <location>
        <begin position="157"/>
        <end position="193"/>
    </location>
</feature>
<protein>
    <recommendedName>
        <fullName evidence="2">J domain-containing protein</fullName>
    </recommendedName>
</protein>
<reference evidence="3 4" key="1">
    <citation type="journal article" date="2023" name="IScience">
        <title>Expanded male sex-determining region conserved during the evolution of homothallism in the green alga Volvox.</title>
        <authorList>
            <person name="Yamamoto K."/>
            <person name="Matsuzaki R."/>
            <person name="Mahakham W."/>
            <person name="Heman W."/>
            <person name="Sekimoto H."/>
            <person name="Kawachi M."/>
            <person name="Minakuchi Y."/>
            <person name="Toyoda A."/>
            <person name="Nozaki H."/>
        </authorList>
    </citation>
    <scope>NUCLEOTIDE SEQUENCE [LARGE SCALE GENOMIC DNA]</scope>
    <source>
        <strain evidence="3 4">NIES-4468</strain>
    </source>
</reference>
<dbReference type="CDD" id="cd06257">
    <property type="entry name" value="DnaJ"/>
    <property type="match status" value="1"/>
</dbReference>
<evidence type="ECO:0000256" key="1">
    <source>
        <dbReference type="SAM" id="MobiDB-lite"/>
    </source>
</evidence>
<name>A0ABQ5SAL3_9CHLO</name>
<dbReference type="InterPro" id="IPR001623">
    <property type="entry name" value="DnaJ_domain"/>
</dbReference>
<evidence type="ECO:0000259" key="2">
    <source>
        <dbReference type="PROSITE" id="PS50076"/>
    </source>
</evidence>
<evidence type="ECO:0000313" key="4">
    <source>
        <dbReference type="Proteomes" id="UP001165090"/>
    </source>
</evidence>
<feature type="compositionally biased region" description="Basic and acidic residues" evidence="1">
    <location>
        <begin position="364"/>
        <end position="379"/>
    </location>
</feature>
<feature type="region of interest" description="Disordered" evidence="1">
    <location>
        <begin position="361"/>
        <end position="385"/>
    </location>
</feature>
<keyword evidence="4" id="KW-1185">Reference proteome</keyword>
<dbReference type="PRINTS" id="PR00625">
    <property type="entry name" value="JDOMAIN"/>
</dbReference>
<dbReference type="Pfam" id="PF00226">
    <property type="entry name" value="DnaJ"/>
    <property type="match status" value="1"/>
</dbReference>
<dbReference type="Gene3D" id="1.10.287.110">
    <property type="entry name" value="DnaJ domain"/>
    <property type="match status" value="1"/>
</dbReference>
<dbReference type="InterPro" id="IPR036869">
    <property type="entry name" value="J_dom_sf"/>
</dbReference>
<dbReference type="SUPFAM" id="SSF46565">
    <property type="entry name" value="Chaperone J-domain"/>
    <property type="match status" value="1"/>
</dbReference>
<evidence type="ECO:0000313" key="3">
    <source>
        <dbReference type="EMBL" id="GLI66533.1"/>
    </source>
</evidence>
<dbReference type="SMART" id="SM00271">
    <property type="entry name" value="DnaJ"/>
    <property type="match status" value="1"/>
</dbReference>
<dbReference type="Proteomes" id="UP001165090">
    <property type="component" value="Unassembled WGS sequence"/>
</dbReference>
<comment type="caution">
    <text evidence="3">The sequence shown here is derived from an EMBL/GenBank/DDBJ whole genome shotgun (WGS) entry which is preliminary data.</text>
</comment>
<accession>A0ABQ5SAL3</accession>
<dbReference type="PANTHER" id="PTHR45283:SF1">
    <property type="entry name" value="NAD(P)H-QUINONE OXIDOREDUCTASE SUBUNIT T, CHLOROPLASTIC"/>
    <property type="match status" value="1"/>
</dbReference>
<dbReference type="PROSITE" id="PS50076">
    <property type="entry name" value="DNAJ_2"/>
    <property type="match status" value="1"/>
</dbReference>
<organism evidence="3 4">
    <name type="scientific">Volvox africanus</name>
    <dbReference type="NCBI Taxonomy" id="51714"/>
    <lineage>
        <taxon>Eukaryota</taxon>
        <taxon>Viridiplantae</taxon>
        <taxon>Chlorophyta</taxon>
        <taxon>core chlorophytes</taxon>
        <taxon>Chlorophyceae</taxon>
        <taxon>CS clade</taxon>
        <taxon>Chlamydomonadales</taxon>
        <taxon>Volvocaceae</taxon>
        <taxon>Volvox</taxon>
    </lineage>
</organism>
<feature type="domain" description="J" evidence="2">
    <location>
        <begin position="23"/>
        <end position="93"/>
    </location>
</feature>
<dbReference type="PANTHER" id="PTHR45283">
    <property type="entry name" value="NAD(P)H-QUINONE OXIDOREDUCTASE SUBUNIT T, CHLOROPLASTIC"/>
    <property type="match status" value="1"/>
</dbReference>
<dbReference type="InterPro" id="IPR044618">
    <property type="entry name" value="NdhT-like"/>
</dbReference>
<feature type="compositionally biased region" description="Acidic residues" evidence="1">
    <location>
        <begin position="165"/>
        <end position="182"/>
    </location>
</feature>
<gene>
    <name evidence="3" type="ORF">VaNZ11_010409</name>
</gene>
<proteinExistence type="predicted"/>
<sequence length="799" mass="85639">MAADCHQDAPMNELVANILGSGCPYNALGLTTDANLAEVKSAYRRLCLLFHPDKSILPCQLASEIFQVLRKAYGDVIQQQKHIHERSAFDKGDLWCQFFTDAVVSTEAGAYAAPASATGGSLRPTHTPRQGGLWGSARCPVTSAWSRQNVACAPTARAEATAESVDADEAQNEDEPRVEDDPAPIAERKGFGSVDATIPVGKRRRWSTDNSKQHRVLVASSGSSLGGSLQRRGVVVGLEGHFVPRGRGSEPASMKSPGLENTGHIFVQKQAAEDARGERQITPEPSADLMQGPQTGNAWARRPVFSAVVRQASYPSLFAGYQPRNAVSAASMGGDQERLRTFVGHVPACFCTDVDTPDFTSGKGGDDRMTPPFTGDERTCSSSGMEEDIWDVPQTAAQKMAATNICKSGSQPAIGALRNQFPEAAAQPLAGQTKDATMGKRKCTSASAEPEPLRLPVSNDVDVIDNVAYKRRAAQRFSRRDRELVDDMRTGAPSVLLTTVGTAAAQPDSLVSPSFCSATVPCAGMAPLSLGLQPDACDVLKATSAIPSSRFYALRGQRTGLPPSYSLPKCSHVAHVVTQSIATRSLPLKAVDAACPGDGHEGGVGSQQRFEYTKHRKSGQGSAVVCNARRYDEEMSFENDAVRPLSLGGTGECAVGSNGWDESVPECDVPTWEFELNENGEDADADDAWWHEPIAGADDGNRLPDIATERMHRSNGMETGTTHNLEMFLEQVQENGELQAQRVGQARLWNVHRIVMRGRRGKGRRGGASGRRTGGSSTLLGKGVRGNKGTNSILHYVKK</sequence>
<dbReference type="EMBL" id="BSDZ01000033">
    <property type="protein sequence ID" value="GLI66533.1"/>
    <property type="molecule type" value="Genomic_DNA"/>
</dbReference>
<feature type="region of interest" description="Disordered" evidence="1">
    <location>
        <begin position="759"/>
        <end position="799"/>
    </location>
</feature>